<keyword evidence="2" id="KW-1133">Transmembrane helix</keyword>
<feature type="compositionally biased region" description="Basic and acidic residues" evidence="1">
    <location>
        <begin position="293"/>
        <end position="302"/>
    </location>
</feature>
<dbReference type="AlphaFoldDB" id="A0A6C0IU20"/>
<keyword evidence="2" id="KW-0812">Transmembrane</keyword>
<evidence type="ECO:0000313" key="3">
    <source>
        <dbReference type="EMBL" id="QHT96764.1"/>
    </source>
</evidence>
<accession>A0A6C0IU20</accession>
<keyword evidence="2" id="KW-0472">Membrane</keyword>
<proteinExistence type="predicted"/>
<feature type="compositionally biased region" description="Basic and acidic residues" evidence="1">
    <location>
        <begin position="257"/>
        <end position="266"/>
    </location>
</feature>
<protein>
    <submittedName>
        <fullName evidence="3">Uncharacterized protein</fullName>
    </submittedName>
</protein>
<name>A0A6C0IU20_9ZZZZ</name>
<feature type="compositionally biased region" description="Basic residues" evidence="1">
    <location>
        <begin position="243"/>
        <end position="256"/>
    </location>
</feature>
<evidence type="ECO:0000256" key="1">
    <source>
        <dbReference type="SAM" id="MobiDB-lite"/>
    </source>
</evidence>
<feature type="compositionally biased region" description="Basic residues" evidence="1">
    <location>
        <begin position="279"/>
        <end position="292"/>
    </location>
</feature>
<sequence>MATKIATLNKGVSDAIVDLFRTVPHYLAEKYTEDKGDDWSSEFVEFEHVLKKKTDVNVIGKKKPFEQSAPNEIRFIFTLILDGLAEGDQKELIKWINKFAKHSKGEIDDMDEDASHINTVKENLKVYLISTHGIKSKKAVPMVQTFIDFIVGLWLAVIPIWYTKKTKISVFEMTMFLMGQHWALGGELFNDDQMELIYKALNKKMYKIAAAPRTRAPAPVVVRTAKKDPESESESEVEEEPKKKKKTKKDTKKKDTKKKDTKKDPESESESEVEEEPKKKKKTKKDTKKKDTKKKDTKKEPEPDSDSDDEEESKKEIDTDTDSDSDNEPAGYVSESDSDSE</sequence>
<evidence type="ECO:0000256" key="2">
    <source>
        <dbReference type="SAM" id="Phobius"/>
    </source>
</evidence>
<feature type="compositionally biased region" description="Low complexity" evidence="1">
    <location>
        <begin position="212"/>
        <end position="223"/>
    </location>
</feature>
<organism evidence="3">
    <name type="scientific">viral metagenome</name>
    <dbReference type="NCBI Taxonomy" id="1070528"/>
    <lineage>
        <taxon>unclassified sequences</taxon>
        <taxon>metagenomes</taxon>
        <taxon>organismal metagenomes</taxon>
    </lineage>
</organism>
<feature type="transmembrane region" description="Helical" evidence="2">
    <location>
        <begin position="145"/>
        <end position="162"/>
    </location>
</feature>
<reference evidence="3" key="1">
    <citation type="journal article" date="2020" name="Nature">
        <title>Giant virus diversity and host interactions through global metagenomics.</title>
        <authorList>
            <person name="Schulz F."/>
            <person name="Roux S."/>
            <person name="Paez-Espino D."/>
            <person name="Jungbluth S."/>
            <person name="Walsh D.A."/>
            <person name="Denef V.J."/>
            <person name="McMahon K.D."/>
            <person name="Konstantinidis K.T."/>
            <person name="Eloe-Fadrosh E.A."/>
            <person name="Kyrpides N.C."/>
            <person name="Woyke T."/>
        </authorList>
    </citation>
    <scope>NUCLEOTIDE SEQUENCE</scope>
    <source>
        <strain evidence="3">GVMAG-M-3300024336-7</strain>
    </source>
</reference>
<feature type="region of interest" description="Disordered" evidence="1">
    <location>
        <begin position="212"/>
        <end position="341"/>
    </location>
</feature>
<dbReference type="EMBL" id="MN740267">
    <property type="protein sequence ID" value="QHT96764.1"/>
    <property type="molecule type" value="Genomic_DNA"/>
</dbReference>